<evidence type="ECO:0000256" key="3">
    <source>
        <dbReference type="ARBA" id="ARBA00022989"/>
    </source>
</evidence>
<evidence type="ECO:0000256" key="2">
    <source>
        <dbReference type="ARBA" id="ARBA00022692"/>
    </source>
</evidence>
<feature type="domain" description="Ferric oxidoreductase" evidence="6">
    <location>
        <begin position="238"/>
        <end position="345"/>
    </location>
</feature>
<dbReference type="InterPro" id="IPR039447">
    <property type="entry name" value="UreH-like_TM_dom"/>
</dbReference>
<dbReference type="EMBL" id="JAMPKX010000016">
    <property type="protein sequence ID" value="MEP0949901.1"/>
    <property type="molecule type" value="Genomic_DNA"/>
</dbReference>
<feature type="transmembrane region" description="Helical" evidence="5">
    <location>
        <begin position="234"/>
        <end position="253"/>
    </location>
</feature>
<keyword evidence="9" id="KW-1185">Reference proteome</keyword>
<evidence type="ECO:0000256" key="5">
    <source>
        <dbReference type="SAM" id="Phobius"/>
    </source>
</evidence>
<keyword evidence="4 5" id="KW-0472">Membrane</keyword>
<evidence type="ECO:0000256" key="4">
    <source>
        <dbReference type="ARBA" id="ARBA00023136"/>
    </source>
</evidence>
<feature type="transmembrane region" description="Helical" evidence="5">
    <location>
        <begin position="265"/>
        <end position="286"/>
    </location>
</feature>
<evidence type="ECO:0000313" key="8">
    <source>
        <dbReference type="EMBL" id="MEP0949901.1"/>
    </source>
</evidence>
<feature type="transmembrane region" description="Helical" evidence="5">
    <location>
        <begin position="173"/>
        <end position="197"/>
    </location>
</feature>
<evidence type="ECO:0000259" key="7">
    <source>
        <dbReference type="Pfam" id="PF13386"/>
    </source>
</evidence>
<dbReference type="RefSeq" id="WP_190697667.1">
    <property type="nucleotide sequence ID" value="NZ_JAMPKX010000016.1"/>
</dbReference>
<proteinExistence type="predicted"/>
<sequence>MLDLLLMASLGFLGSFGHCLGMCGPITVAFSLSQPDSDRDRWQQVRFHLLLNLGRLASYALVGLMIGALGSVLVASGQMAGIGSPLRRGVALVTGLLLIWFGLAQISPGQVPHVPLLNPMAQASWHNRLSRAMQALSLNPQRWTPLLLGLAWGLMPCGFLYAAQLKAAETTDLWWGGAIMLAFGLGTLPMMLGVGVSTAWVSGDRRGQLFRLGGWITLLIGLLTLIRGSDMIDFTGHGALVLLLLALIARPLSRLWPALLVYRRTLGVGAFVLSVAHVAHMVTMGWNPAALPFLLPSLQAGGWSGMVAFGLMVPLALTSFNRAQARLGHQWRRLHLLIIPIFGLAVTHTLLLGSSYLGAFERSTRHWLAAAALVVLALLALLLRWRLFWSLLSLEKYYAPAKS</sequence>
<feature type="transmembrane region" description="Helical" evidence="5">
    <location>
        <begin position="89"/>
        <end position="107"/>
    </location>
</feature>
<keyword evidence="3 5" id="KW-1133">Transmembrane helix</keyword>
<accession>A0ABV0KAU4</accession>
<feature type="transmembrane region" description="Helical" evidence="5">
    <location>
        <begin position="337"/>
        <end position="360"/>
    </location>
</feature>
<dbReference type="Pfam" id="PF01794">
    <property type="entry name" value="Ferric_reduct"/>
    <property type="match status" value="1"/>
</dbReference>
<name>A0ABV0KAU4_9CYAN</name>
<protein>
    <submittedName>
        <fullName evidence="8">Sulfite exporter TauE/SafE family protein</fullName>
    </submittedName>
</protein>
<organism evidence="8 9">
    <name type="scientific">Leptolyngbya subtilissima DQ-A4</name>
    <dbReference type="NCBI Taxonomy" id="2933933"/>
    <lineage>
        <taxon>Bacteria</taxon>
        <taxon>Bacillati</taxon>
        <taxon>Cyanobacteriota</taxon>
        <taxon>Cyanophyceae</taxon>
        <taxon>Leptolyngbyales</taxon>
        <taxon>Leptolyngbyaceae</taxon>
        <taxon>Leptolyngbya group</taxon>
        <taxon>Leptolyngbya</taxon>
    </lineage>
</organism>
<evidence type="ECO:0000256" key="1">
    <source>
        <dbReference type="ARBA" id="ARBA00004141"/>
    </source>
</evidence>
<keyword evidence="2 5" id="KW-0812">Transmembrane</keyword>
<evidence type="ECO:0000313" key="9">
    <source>
        <dbReference type="Proteomes" id="UP001482513"/>
    </source>
</evidence>
<evidence type="ECO:0000259" key="6">
    <source>
        <dbReference type="Pfam" id="PF01794"/>
    </source>
</evidence>
<comment type="subcellular location">
    <subcellularLocation>
        <location evidence="1">Membrane</location>
        <topology evidence="1">Multi-pass membrane protein</topology>
    </subcellularLocation>
</comment>
<feature type="transmembrane region" description="Helical" evidence="5">
    <location>
        <begin position="209"/>
        <end position="228"/>
    </location>
</feature>
<dbReference type="InterPro" id="IPR013130">
    <property type="entry name" value="Fe3_Rdtase_TM_dom"/>
</dbReference>
<feature type="domain" description="Urease accessory protein UreH-like transmembrane" evidence="7">
    <location>
        <begin position="8"/>
        <end position="222"/>
    </location>
</feature>
<dbReference type="PANTHER" id="PTHR42208:SF1">
    <property type="entry name" value="HEAVY METAL TRANSPORTER"/>
    <property type="match status" value="1"/>
</dbReference>
<feature type="transmembrane region" description="Helical" evidence="5">
    <location>
        <begin position="366"/>
        <end position="383"/>
    </location>
</feature>
<dbReference type="Pfam" id="PF13386">
    <property type="entry name" value="DsbD_2"/>
    <property type="match status" value="1"/>
</dbReference>
<reference evidence="8 9" key="1">
    <citation type="submission" date="2022-04" db="EMBL/GenBank/DDBJ databases">
        <title>Positive selection, recombination, and allopatry shape intraspecific diversity of widespread and dominant cyanobacteria.</title>
        <authorList>
            <person name="Wei J."/>
            <person name="Shu W."/>
            <person name="Hu C."/>
        </authorList>
    </citation>
    <scope>NUCLEOTIDE SEQUENCE [LARGE SCALE GENOMIC DNA]</scope>
    <source>
        <strain evidence="8 9">DQ-A4</strain>
    </source>
</reference>
<dbReference type="PANTHER" id="PTHR42208">
    <property type="entry name" value="HEAVY METAL TRANSPORTER-RELATED"/>
    <property type="match status" value="1"/>
</dbReference>
<dbReference type="Proteomes" id="UP001482513">
    <property type="component" value="Unassembled WGS sequence"/>
</dbReference>
<feature type="transmembrane region" description="Helical" evidence="5">
    <location>
        <begin position="57"/>
        <end position="77"/>
    </location>
</feature>
<comment type="caution">
    <text evidence="8">The sequence shown here is derived from an EMBL/GenBank/DDBJ whole genome shotgun (WGS) entry which is preliminary data.</text>
</comment>
<gene>
    <name evidence="8" type="ORF">NC992_23715</name>
</gene>
<feature type="transmembrane region" description="Helical" evidence="5">
    <location>
        <begin position="298"/>
        <end position="317"/>
    </location>
</feature>